<keyword evidence="1" id="KW-0677">Repeat</keyword>
<proteinExistence type="predicted"/>
<keyword evidence="2" id="KW-0326">Glycosidase</keyword>
<dbReference type="AlphaFoldDB" id="A0A4J2BSQ5"/>
<dbReference type="Pfam" id="PF19085">
    <property type="entry name" value="Choline_bind_2"/>
    <property type="match status" value="1"/>
</dbReference>
<dbReference type="EC" id="3.2.1.96" evidence="2"/>
<name>A0A4J2BSQ5_STREE</name>
<dbReference type="Gene3D" id="2.10.270.10">
    <property type="entry name" value="Cholin Binding"/>
    <property type="match status" value="1"/>
</dbReference>
<dbReference type="SUPFAM" id="SSF69360">
    <property type="entry name" value="Cell wall binding repeat"/>
    <property type="match status" value="1"/>
</dbReference>
<dbReference type="InterPro" id="IPR018337">
    <property type="entry name" value="Cell_wall/Cho-bd_repeat"/>
</dbReference>
<reference evidence="2" key="1">
    <citation type="submission" date="2019-04" db="EMBL/GenBank/DDBJ databases">
        <authorList>
            <consortium name="Pathogen Informatics"/>
        </authorList>
    </citation>
    <scope>NUCLEOTIDE SEQUENCE</scope>
    <source>
        <strain evidence="2">GPSC6</strain>
    </source>
</reference>
<gene>
    <name evidence="2" type="primary">lytB_3</name>
    <name evidence="2" type="ORF">SAMEA3176127_01060</name>
</gene>
<accession>A0A4J2BSQ5</accession>
<keyword evidence="2" id="KW-0378">Hydrolase</keyword>
<evidence type="ECO:0000256" key="1">
    <source>
        <dbReference type="ARBA" id="ARBA00022737"/>
    </source>
</evidence>
<dbReference type="GO" id="GO:0033925">
    <property type="term" value="F:mannosyl-glycoprotein endo-beta-N-acetylglucosaminidase activity"/>
    <property type="evidence" value="ECO:0007669"/>
    <property type="project" value="UniProtKB-EC"/>
</dbReference>
<dbReference type="EMBL" id="CAATHX010000004">
    <property type="protein sequence ID" value="VNQ33970.1"/>
    <property type="molecule type" value="Genomic_DNA"/>
</dbReference>
<organism evidence="2">
    <name type="scientific">Streptococcus pneumoniae</name>
    <dbReference type="NCBI Taxonomy" id="1313"/>
    <lineage>
        <taxon>Bacteria</taxon>
        <taxon>Bacillati</taxon>
        <taxon>Bacillota</taxon>
        <taxon>Bacilli</taxon>
        <taxon>Lactobacillales</taxon>
        <taxon>Streptococcaceae</taxon>
        <taxon>Streptococcus</taxon>
    </lineage>
</organism>
<evidence type="ECO:0000313" key="2">
    <source>
        <dbReference type="EMBL" id="VNQ33970.1"/>
    </source>
</evidence>
<sequence length="56" mass="6217">MKDGDTWYYLEASGAMKASQWFKVSDKWYYVNGSGALAVNTTVDGYGVNANGEWVN</sequence>
<protein>
    <submittedName>
        <fullName evidence="2">Choline binding protein A</fullName>
        <ecNumber evidence="2">3.2.1.96</ecNumber>
    </submittedName>
</protein>